<dbReference type="Proteomes" id="UP000015102">
    <property type="component" value="Unassembled WGS sequence"/>
</dbReference>
<dbReference type="AlphaFoldDB" id="T1GSI4"/>
<dbReference type="InterPro" id="IPR052739">
    <property type="entry name" value="FAAH2"/>
</dbReference>
<dbReference type="PANTHER" id="PTHR43372">
    <property type="entry name" value="FATTY-ACID AMIDE HYDROLASE"/>
    <property type="match status" value="1"/>
</dbReference>
<proteinExistence type="predicted"/>
<protein>
    <recommendedName>
        <fullName evidence="1">Amidase domain-containing protein</fullName>
    </recommendedName>
</protein>
<dbReference type="EMBL" id="CAQQ02100815">
    <property type="status" value="NOT_ANNOTATED_CDS"/>
    <property type="molecule type" value="Genomic_DNA"/>
</dbReference>
<evidence type="ECO:0000259" key="1">
    <source>
        <dbReference type="Pfam" id="PF01425"/>
    </source>
</evidence>
<dbReference type="PANTHER" id="PTHR43372:SF4">
    <property type="entry name" value="FATTY-ACID AMIDE HYDROLASE 2"/>
    <property type="match status" value="1"/>
</dbReference>
<feature type="domain" description="Amidase" evidence="1">
    <location>
        <begin position="9"/>
        <end position="75"/>
    </location>
</feature>
<dbReference type="HOGENOM" id="CLU_2186942_0_0_1"/>
<evidence type="ECO:0000313" key="3">
    <source>
        <dbReference type="Proteomes" id="UP000015102"/>
    </source>
</evidence>
<organism evidence="2 3">
    <name type="scientific">Megaselia scalaris</name>
    <name type="common">Humpbacked fly</name>
    <name type="synonym">Phora scalaris</name>
    <dbReference type="NCBI Taxonomy" id="36166"/>
    <lineage>
        <taxon>Eukaryota</taxon>
        <taxon>Metazoa</taxon>
        <taxon>Ecdysozoa</taxon>
        <taxon>Arthropoda</taxon>
        <taxon>Hexapoda</taxon>
        <taxon>Insecta</taxon>
        <taxon>Pterygota</taxon>
        <taxon>Neoptera</taxon>
        <taxon>Endopterygota</taxon>
        <taxon>Diptera</taxon>
        <taxon>Brachycera</taxon>
        <taxon>Muscomorpha</taxon>
        <taxon>Platypezoidea</taxon>
        <taxon>Phoridae</taxon>
        <taxon>Megaseliini</taxon>
        <taxon>Megaselia</taxon>
    </lineage>
</organism>
<accession>T1GSI4</accession>
<dbReference type="GO" id="GO:0012505">
    <property type="term" value="C:endomembrane system"/>
    <property type="evidence" value="ECO:0007669"/>
    <property type="project" value="TreeGrafter"/>
</dbReference>
<reference evidence="2" key="2">
    <citation type="submission" date="2015-06" db="UniProtKB">
        <authorList>
            <consortium name="EnsemblMetazoa"/>
        </authorList>
    </citation>
    <scope>IDENTIFICATION</scope>
</reference>
<evidence type="ECO:0000313" key="2">
    <source>
        <dbReference type="EnsemblMetazoa" id="MESCA006644-PA"/>
    </source>
</evidence>
<keyword evidence="3" id="KW-1185">Reference proteome</keyword>
<dbReference type="InterPro" id="IPR036928">
    <property type="entry name" value="AS_sf"/>
</dbReference>
<dbReference type="EMBL" id="CAQQ02100813">
    <property type="status" value="NOT_ANNOTATED_CDS"/>
    <property type="molecule type" value="Genomic_DNA"/>
</dbReference>
<name>T1GSI4_MEGSC</name>
<sequence>MAKKLSSLEVMEAFIARCKEINPLLNCVVDNRFEEALKEAKEVDNLIESGKYTVEELKEQKPFLGVPISTKDNISLILARKFVMEPLENCTELGSVSHITLSREPVYKH</sequence>
<dbReference type="InterPro" id="IPR023631">
    <property type="entry name" value="Amidase_dom"/>
</dbReference>
<dbReference type="EMBL" id="CAQQ02100814">
    <property type="status" value="NOT_ANNOTATED_CDS"/>
    <property type="molecule type" value="Genomic_DNA"/>
</dbReference>
<dbReference type="Gene3D" id="3.90.1300.10">
    <property type="entry name" value="Amidase signature (AS) domain"/>
    <property type="match status" value="1"/>
</dbReference>
<dbReference type="STRING" id="36166.T1GSI4"/>
<dbReference type="SUPFAM" id="SSF75304">
    <property type="entry name" value="Amidase signature (AS) enzymes"/>
    <property type="match status" value="1"/>
</dbReference>
<dbReference type="Pfam" id="PF01425">
    <property type="entry name" value="Amidase"/>
    <property type="match status" value="1"/>
</dbReference>
<reference evidence="3" key="1">
    <citation type="submission" date="2013-02" db="EMBL/GenBank/DDBJ databases">
        <authorList>
            <person name="Hughes D."/>
        </authorList>
    </citation>
    <scope>NUCLEOTIDE SEQUENCE</scope>
    <source>
        <strain>Durham</strain>
        <strain evidence="3">NC isolate 2 -- Noor lab</strain>
    </source>
</reference>
<dbReference type="EnsemblMetazoa" id="MESCA006644-RA">
    <property type="protein sequence ID" value="MESCA006644-PA"/>
    <property type="gene ID" value="MESCA006644"/>
</dbReference>